<evidence type="ECO:0000256" key="3">
    <source>
        <dbReference type="ARBA" id="ARBA00013017"/>
    </source>
</evidence>
<evidence type="ECO:0000256" key="12">
    <source>
        <dbReference type="PIRSR" id="PIRSR000239-1"/>
    </source>
</evidence>
<dbReference type="InterPro" id="IPR013766">
    <property type="entry name" value="Thioredoxin_domain"/>
</dbReference>
<sequence>MLKEGDLAPDFCLPDEEGKEVCLSSLKGKWVILYFYPKDNTSGCTKEAISFTERIEDFKRLNAEVLGLSKDSVKSHLSFKNKHGLKVKLLSDESAEVLKKYGAWGKKKMYGREVEGTIRTTFLIDPNGRIRKIWRNVKVEGHVEQVFEALKELIKEGV</sequence>
<accession>A0A7V3KPJ3</accession>
<proteinExistence type="inferred from homology"/>
<gene>
    <name evidence="14" type="ORF">ENV38_06325</name>
</gene>
<feature type="active site" description="Cysteine sulfenic acid (-SOH) intermediate; for peroxidase activity" evidence="12">
    <location>
        <position position="44"/>
    </location>
</feature>
<keyword evidence="6 14" id="KW-0560">Oxidoreductase</keyword>
<comment type="similarity">
    <text evidence="10">Belongs to the peroxiredoxin family. BCP/PrxQ subfamily.</text>
</comment>
<evidence type="ECO:0000256" key="7">
    <source>
        <dbReference type="ARBA" id="ARBA00023157"/>
    </source>
</evidence>
<dbReference type="PANTHER" id="PTHR42801:SF4">
    <property type="entry name" value="AHPC_TSA FAMILY PROTEIN"/>
    <property type="match status" value="1"/>
</dbReference>
<comment type="caution">
    <text evidence="14">The sequence shown here is derived from an EMBL/GenBank/DDBJ whole genome shotgun (WGS) entry which is preliminary data.</text>
</comment>
<comment type="subunit">
    <text evidence="2">Monomer.</text>
</comment>
<comment type="catalytic activity">
    <reaction evidence="11">
        <text>a hydroperoxide + [thioredoxin]-dithiol = an alcohol + [thioredoxin]-disulfide + H2O</text>
        <dbReference type="Rhea" id="RHEA:62620"/>
        <dbReference type="Rhea" id="RHEA-COMP:10698"/>
        <dbReference type="Rhea" id="RHEA-COMP:10700"/>
        <dbReference type="ChEBI" id="CHEBI:15377"/>
        <dbReference type="ChEBI" id="CHEBI:29950"/>
        <dbReference type="ChEBI" id="CHEBI:30879"/>
        <dbReference type="ChEBI" id="CHEBI:35924"/>
        <dbReference type="ChEBI" id="CHEBI:50058"/>
        <dbReference type="EC" id="1.11.1.24"/>
    </reaction>
</comment>
<dbReference type="FunFam" id="3.40.30.10:FF:000007">
    <property type="entry name" value="Thioredoxin-dependent thiol peroxidase"/>
    <property type="match status" value="1"/>
</dbReference>
<dbReference type="Pfam" id="PF00578">
    <property type="entry name" value="AhpC-TSA"/>
    <property type="match status" value="1"/>
</dbReference>
<comment type="function">
    <text evidence="1">Thiol-specific peroxidase that catalyzes the reduction of hydrogen peroxide and organic hydroperoxides to water and alcohols, respectively. Plays a role in cell protection against oxidative stress by detoxifying peroxides and as sensor of hydrogen peroxide-mediated signaling events.</text>
</comment>
<evidence type="ECO:0000256" key="1">
    <source>
        <dbReference type="ARBA" id="ARBA00003330"/>
    </source>
</evidence>
<protein>
    <recommendedName>
        <fullName evidence="3">thioredoxin-dependent peroxiredoxin</fullName>
        <ecNumber evidence="3">1.11.1.24</ecNumber>
    </recommendedName>
    <alternativeName>
        <fullName evidence="9">Thioredoxin peroxidase</fullName>
    </alternativeName>
</protein>
<evidence type="ECO:0000259" key="13">
    <source>
        <dbReference type="PROSITE" id="PS51352"/>
    </source>
</evidence>
<evidence type="ECO:0000256" key="9">
    <source>
        <dbReference type="ARBA" id="ARBA00032824"/>
    </source>
</evidence>
<dbReference type="GO" id="GO:0005737">
    <property type="term" value="C:cytoplasm"/>
    <property type="evidence" value="ECO:0007669"/>
    <property type="project" value="TreeGrafter"/>
</dbReference>
<dbReference type="Gene3D" id="3.40.30.10">
    <property type="entry name" value="Glutaredoxin"/>
    <property type="match status" value="1"/>
</dbReference>
<dbReference type="GO" id="GO:0034599">
    <property type="term" value="P:cellular response to oxidative stress"/>
    <property type="evidence" value="ECO:0007669"/>
    <property type="project" value="TreeGrafter"/>
</dbReference>
<evidence type="ECO:0000256" key="10">
    <source>
        <dbReference type="ARBA" id="ARBA00038489"/>
    </source>
</evidence>
<dbReference type="SUPFAM" id="SSF52833">
    <property type="entry name" value="Thioredoxin-like"/>
    <property type="match status" value="1"/>
</dbReference>
<keyword evidence="5" id="KW-0049">Antioxidant</keyword>
<evidence type="ECO:0000256" key="6">
    <source>
        <dbReference type="ARBA" id="ARBA00023002"/>
    </source>
</evidence>
<feature type="domain" description="Thioredoxin" evidence="13">
    <location>
        <begin position="2"/>
        <end position="155"/>
    </location>
</feature>
<reference evidence="14" key="1">
    <citation type="journal article" date="2020" name="mSystems">
        <title>Genome- and Community-Level Interaction Insights into Carbon Utilization and Element Cycling Functions of Hydrothermarchaeota in Hydrothermal Sediment.</title>
        <authorList>
            <person name="Zhou Z."/>
            <person name="Liu Y."/>
            <person name="Xu W."/>
            <person name="Pan J."/>
            <person name="Luo Z.H."/>
            <person name="Li M."/>
        </authorList>
    </citation>
    <scope>NUCLEOTIDE SEQUENCE [LARGE SCALE GENOMIC DNA]</scope>
    <source>
        <strain evidence="14">SpSt-754</strain>
    </source>
</reference>
<dbReference type="AlphaFoldDB" id="A0A7V3KPJ3"/>
<dbReference type="InterPro" id="IPR050924">
    <property type="entry name" value="Peroxiredoxin_BCP/PrxQ"/>
</dbReference>
<dbReference type="PIRSF" id="PIRSF000239">
    <property type="entry name" value="AHPC"/>
    <property type="match status" value="1"/>
</dbReference>
<keyword evidence="8" id="KW-0676">Redox-active center</keyword>
<organism evidence="14">
    <name type="scientific">candidate division WOR-3 bacterium</name>
    <dbReference type="NCBI Taxonomy" id="2052148"/>
    <lineage>
        <taxon>Bacteria</taxon>
        <taxon>Bacteria division WOR-3</taxon>
    </lineage>
</organism>
<keyword evidence="4 14" id="KW-0575">Peroxidase</keyword>
<dbReference type="GO" id="GO:0008379">
    <property type="term" value="F:thioredoxin peroxidase activity"/>
    <property type="evidence" value="ECO:0007669"/>
    <property type="project" value="TreeGrafter"/>
</dbReference>
<dbReference type="CDD" id="cd03017">
    <property type="entry name" value="PRX_BCP"/>
    <property type="match status" value="1"/>
</dbReference>
<evidence type="ECO:0000256" key="11">
    <source>
        <dbReference type="ARBA" id="ARBA00049091"/>
    </source>
</evidence>
<evidence type="ECO:0000256" key="2">
    <source>
        <dbReference type="ARBA" id="ARBA00011245"/>
    </source>
</evidence>
<evidence type="ECO:0000313" key="14">
    <source>
        <dbReference type="EMBL" id="HGB36499.1"/>
    </source>
</evidence>
<evidence type="ECO:0000256" key="8">
    <source>
        <dbReference type="ARBA" id="ARBA00023284"/>
    </source>
</evidence>
<dbReference type="GO" id="GO:0045454">
    <property type="term" value="P:cell redox homeostasis"/>
    <property type="evidence" value="ECO:0007669"/>
    <property type="project" value="TreeGrafter"/>
</dbReference>
<dbReference type="NCBIfam" id="NF006960">
    <property type="entry name" value="PRK09437.1"/>
    <property type="match status" value="1"/>
</dbReference>
<keyword evidence="7" id="KW-1015">Disulfide bond</keyword>
<evidence type="ECO:0000256" key="4">
    <source>
        <dbReference type="ARBA" id="ARBA00022559"/>
    </source>
</evidence>
<dbReference type="EC" id="1.11.1.24" evidence="3"/>
<name>A0A7V3KPJ3_UNCW3</name>
<evidence type="ECO:0000256" key="5">
    <source>
        <dbReference type="ARBA" id="ARBA00022862"/>
    </source>
</evidence>
<dbReference type="EMBL" id="DTGD01000238">
    <property type="protein sequence ID" value="HGB36499.1"/>
    <property type="molecule type" value="Genomic_DNA"/>
</dbReference>
<dbReference type="InterPro" id="IPR036249">
    <property type="entry name" value="Thioredoxin-like_sf"/>
</dbReference>
<dbReference type="PROSITE" id="PS51352">
    <property type="entry name" value="THIOREDOXIN_2"/>
    <property type="match status" value="1"/>
</dbReference>
<dbReference type="InterPro" id="IPR000866">
    <property type="entry name" value="AhpC/TSA"/>
</dbReference>
<dbReference type="PANTHER" id="PTHR42801">
    <property type="entry name" value="THIOREDOXIN-DEPENDENT PEROXIDE REDUCTASE"/>
    <property type="match status" value="1"/>
</dbReference>
<dbReference type="InterPro" id="IPR024706">
    <property type="entry name" value="Peroxiredoxin_AhpC-typ"/>
</dbReference>